<organism evidence="3 4">
    <name type="scientific">Aerosticca soli</name>
    <dbReference type="NCBI Taxonomy" id="2010829"/>
    <lineage>
        <taxon>Bacteria</taxon>
        <taxon>Pseudomonadati</taxon>
        <taxon>Pseudomonadota</taxon>
        <taxon>Gammaproteobacteria</taxon>
        <taxon>Lysobacterales</taxon>
        <taxon>Rhodanobacteraceae</taxon>
        <taxon>Aerosticca</taxon>
    </lineage>
</organism>
<accession>A0A2Z6E5H5</accession>
<dbReference type="InterPro" id="IPR050563">
    <property type="entry name" value="4-hydroxybenzoyl-CoA_TE"/>
</dbReference>
<dbReference type="PANTHER" id="PTHR31793:SF37">
    <property type="entry name" value="ACYL-COA THIOESTER HYDROLASE YBGC"/>
    <property type="match status" value="1"/>
</dbReference>
<dbReference type="PROSITE" id="PS01328">
    <property type="entry name" value="4HBCOA_THIOESTERASE"/>
    <property type="match status" value="1"/>
</dbReference>
<dbReference type="InterPro" id="IPR008272">
    <property type="entry name" value="HB-CoA_thioesterase_AS"/>
</dbReference>
<dbReference type="GO" id="GO:0047617">
    <property type="term" value="F:fatty acyl-CoA hydrolase activity"/>
    <property type="evidence" value="ECO:0007669"/>
    <property type="project" value="TreeGrafter"/>
</dbReference>
<dbReference type="NCBIfam" id="TIGR00051">
    <property type="entry name" value="YbgC/FadM family acyl-CoA thioesterase"/>
    <property type="match status" value="1"/>
</dbReference>
<dbReference type="InterPro" id="IPR029069">
    <property type="entry name" value="HotDog_dom_sf"/>
</dbReference>
<sequence length="143" mass="15936">MSTTPPVPFSWPVRVYWEDTDAGGVVYHASYVRFLERARSEWLRAGGVVQSKLRERLGIGFVVRAMTLDFRKPALLDDELQVTVALKERRAASILLAQSIRRDDGAELLRAEVRAACVDLARMQPVKIPDEALPGGLDVIMSS</sequence>
<proteinExistence type="inferred from homology"/>
<dbReference type="NCBIfam" id="TIGR02799">
    <property type="entry name" value="thio_ybgC"/>
    <property type="match status" value="1"/>
</dbReference>
<dbReference type="InterPro" id="IPR006684">
    <property type="entry name" value="YbgC/YbaW"/>
</dbReference>
<dbReference type="PIRSF" id="PIRSF003230">
    <property type="entry name" value="YbgC"/>
    <property type="match status" value="1"/>
</dbReference>
<reference evidence="4" key="1">
    <citation type="submission" date="2018-04" db="EMBL/GenBank/DDBJ databases">
        <authorList>
            <person name="Watanabe M."/>
            <person name="Kojima H."/>
        </authorList>
    </citation>
    <scope>NUCLEOTIDE SEQUENCE [LARGE SCALE GENOMIC DNA]</scope>
    <source>
        <strain evidence="4">Dysh456</strain>
    </source>
</reference>
<evidence type="ECO:0000256" key="2">
    <source>
        <dbReference type="ARBA" id="ARBA00022801"/>
    </source>
</evidence>
<evidence type="ECO:0000313" key="3">
    <source>
        <dbReference type="EMBL" id="BBD80395.1"/>
    </source>
</evidence>
<evidence type="ECO:0000313" key="4">
    <source>
        <dbReference type="Proteomes" id="UP000270530"/>
    </source>
</evidence>
<dbReference type="EMBL" id="AP018560">
    <property type="protein sequence ID" value="BBD80395.1"/>
    <property type="molecule type" value="Genomic_DNA"/>
</dbReference>
<dbReference type="SUPFAM" id="SSF54637">
    <property type="entry name" value="Thioesterase/thiol ester dehydrase-isomerase"/>
    <property type="match status" value="1"/>
</dbReference>
<dbReference type="Proteomes" id="UP000270530">
    <property type="component" value="Chromosome"/>
</dbReference>
<reference evidence="4" key="2">
    <citation type="submission" date="2018-06" db="EMBL/GenBank/DDBJ databases">
        <title>Genome sequence of Rhodanobacteraceae bacterium strain Dysh456.</title>
        <authorList>
            <person name="Fukui M."/>
        </authorList>
    </citation>
    <scope>NUCLEOTIDE SEQUENCE [LARGE SCALE GENOMIC DNA]</scope>
    <source>
        <strain evidence="4">Dysh456</strain>
    </source>
</reference>
<dbReference type="PANTHER" id="PTHR31793">
    <property type="entry name" value="4-HYDROXYBENZOYL-COA THIOESTERASE FAMILY MEMBER"/>
    <property type="match status" value="1"/>
</dbReference>
<name>A0A2Z6E5H5_9GAMM</name>
<dbReference type="RefSeq" id="WP_126538350.1">
    <property type="nucleotide sequence ID" value="NZ_AP018560.1"/>
</dbReference>
<dbReference type="Gene3D" id="3.10.129.10">
    <property type="entry name" value="Hotdog Thioesterase"/>
    <property type="match status" value="1"/>
</dbReference>
<keyword evidence="2" id="KW-0378">Hydrolase</keyword>
<protein>
    <submittedName>
        <fullName evidence="3">4-hydroxybenzoyl-CoA thioesterase family active site</fullName>
    </submittedName>
</protein>
<dbReference type="FunFam" id="3.10.129.10:FF:000004">
    <property type="entry name" value="Tol-pal system-associated acyl-CoA thioesterase"/>
    <property type="match status" value="1"/>
</dbReference>
<evidence type="ECO:0000256" key="1">
    <source>
        <dbReference type="ARBA" id="ARBA00005953"/>
    </source>
</evidence>
<dbReference type="AlphaFoldDB" id="A0A2Z6E5H5"/>
<dbReference type="Pfam" id="PF13279">
    <property type="entry name" value="4HBT_2"/>
    <property type="match status" value="1"/>
</dbReference>
<dbReference type="InterPro" id="IPR014166">
    <property type="entry name" value="Tol-Pal_acyl-CoA_thioesterase"/>
</dbReference>
<keyword evidence="4" id="KW-1185">Reference proteome</keyword>
<dbReference type="CDD" id="cd00586">
    <property type="entry name" value="4HBT"/>
    <property type="match status" value="1"/>
</dbReference>
<comment type="similarity">
    <text evidence="1">Belongs to the 4-hydroxybenzoyl-CoA thioesterase family.</text>
</comment>
<dbReference type="KEGG" id="rbd:ALSL_1746"/>
<gene>
    <name evidence="3" type="ORF">ALSL_1746</name>
</gene>
<dbReference type="OrthoDB" id="9808429at2"/>